<evidence type="ECO:0000313" key="7">
    <source>
        <dbReference type="EMBL" id="TDX46914.1"/>
    </source>
</evidence>
<dbReference type="EMBL" id="FNEH01000007">
    <property type="protein sequence ID" value="SDI47767.1"/>
    <property type="molecule type" value="Genomic_DNA"/>
</dbReference>
<protein>
    <submittedName>
        <fullName evidence="2">Uncharacterized protein</fullName>
    </submittedName>
</protein>
<dbReference type="EMBL" id="FMYT01000001">
    <property type="protein sequence ID" value="SDC01992.1"/>
    <property type="molecule type" value="Genomic_DNA"/>
</dbReference>
<sequence length="72" mass="8626">MKLKLNKFLASPLEKAVNFLETEQLDYRLKKITPPYKNKDNLKKFGTKRVLKIEKDVDNDLYLITWSFQYNS</sequence>
<evidence type="ECO:0000313" key="1">
    <source>
        <dbReference type="EMBL" id="PXV69313.1"/>
    </source>
</evidence>
<dbReference type="Proteomes" id="UP000198945">
    <property type="component" value="Unassembled WGS sequence"/>
</dbReference>
<dbReference type="OrthoDB" id="2112499at2"/>
<dbReference type="Proteomes" id="UP000295472">
    <property type="component" value="Unassembled WGS sequence"/>
</dbReference>
<dbReference type="RefSeq" id="WP_073155618.1">
    <property type="nucleotide sequence ID" value="NZ_FMYT01000001.1"/>
</dbReference>
<reference evidence="8 10" key="2">
    <citation type="submission" date="2016-10" db="EMBL/GenBank/DDBJ databases">
        <authorList>
            <person name="Varghese N."/>
            <person name="Submissions S."/>
        </authorList>
    </citation>
    <scope>NUCLEOTIDE SEQUENCE [LARGE SCALE GENOMIC DNA]</scope>
    <source>
        <strain evidence="2 14">WG10</strain>
        <strain evidence="3 10">WG2</strain>
        <strain evidence="5 8">WG5</strain>
    </source>
</reference>
<dbReference type="EMBL" id="FOHG01000001">
    <property type="protein sequence ID" value="SES61752.1"/>
    <property type="molecule type" value="Genomic_DNA"/>
</dbReference>
<evidence type="ECO:0000313" key="9">
    <source>
        <dbReference type="Proteomes" id="UP000198945"/>
    </source>
</evidence>
<dbReference type="Proteomes" id="UP000247389">
    <property type="component" value="Unassembled WGS sequence"/>
</dbReference>
<evidence type="ECO:0000313" key="6">
    <source>
        <dbReference type="EMBL" id="TDS33675.1"/>
    </source>
</evidence>
<dbReference type="EMBL" id="FNBJ01000001">
    <property type="protein sequence ID" value="SDE70737.1"/>
    <property type="molecule type" value="Genomic_DNA"/>
</dbReference>
<organism evidence="2 14">
    <name type="scientific">Halanaerobium congolense</name>
    <dbReference type="NCBI Taxonomy" id="54121"/>
    <lineage>
        <taxon>Bacteria</taxon>
        <taxon>Bacillati</taxon>
        <taxon>Bacillota</taxon>
        <taxon>Clostridia</taxon>
        <taxon>Halanaerobiales</taxon>
        <taxon>Halanaerobiaceae</taxon>
        <taxon>Halanaerobium</taxon>
    </lineage>
</organism>
<dbReference type="EMBL" id="QICM01000003">
    <property type="protein sequence ID" value="PXV69313.1"/>
    <property type="molecule type" value="Genomic_DNA"/>
</dbReference>
<reference evidence="4 9" key="1">
    <citation type="submission" date="2016-10" db="EMBL/GenBank/DDBJ databases">
        <authorList>
            <person name="de Groot N.N."/>
        </authorList>
    </citation>
    <scope>NUCLEOTIDE SEQUENCE [LARGE SCALE GENOMIC DNA]</scope>
    <source>
        <strain evidence="4 9">WG7</strain>
    </source>
</reference>
<dbReference type="STRING" id="54121.SAMN04515653_106121"/>
<reference evidence="1 11" key="3">
    <citation type="submission" date="2018-04" db="EMBL/GenBank/DDBJ databases">
        <title>Subsurface microbial communities from deep shales in Ohio and West Virginia, USA.</title>
        <authorList>
            <person name="Wrighton K."/>
        </authorList>
    </citation>
    <scope>NUCLEOTIDE SEQUENCE [LARGE SCALE GENOMIC DNA]</scope>
    <source>
        <strain evidence="7 12">DSMZ 11287</strain>
        <strain evidence="1 11">MSL28</strain>
    </source>
</reference>
<dbReference type="Proteomes" id="UP000199519">
    <property type="component" value="Unassembled WGS sequence"/>
</dbReference>
<dbReference type="GeneID" id="57011859"/>
<dbReference type="EMBL" id="SOAA01000004">
    <property type="protein sequence ID" value="TDS33675.1"/>
    <property type="molecule type" value="Genomic_DNA"/>
</dbReference>
<dbReference type="AlphaFoldDB" id="A0A1G6I635"/>
<evidence type="ECO:0000313" key="8">
    <source>
        <dbReference type="Proteomes" id="UP000198612"/>
    </source>
</evidence>
<dbReference type="Proteomes" id="UP000295758">
    <property type="component" value="Unassembled WGS sequence"/>
</dbReference>
<evidence type="ECO:0000313" key="5">
    <source>
        <dbReference type="EMBL" id="SES61752.1"/>
    </source>
</evidence>
<evidence type="ECO:0000313" key="4">
    <source>
        <dbReference type="EMBL" id="SDI47767.1"/>
    </source>
</evidence>
<evidence type="ECO:0000313" key="3">
    <source>
        <dbReference type="EMBL" id="SDE70737.1"/>
    </source>
</evidence>
<evidence type="ECO:0000313" key="10">
    <source>
        <dbReference type="Proteomes" id="UP000199519"/>
    </source>
</evidence>
<evidence type="ECO:0000313" key="2">
    <source>
        <dbReference type="EMBL" id="SDC01992.1"/>
    </source>
</evidence>
<dbReference type="EMBL" id="SOEF01000003">
    <property type="protein sequence ID" value="TDX46914.1"/>
    <property type="molecule type" value="Genomic_DNA"/>
</dbReference>
<gene>
    <name evidence="6" type="ORF">BY453_10461</name>
    <name evidence="7" type="ORF">C7954_103121</name>
    <name evidence="1" type="ORF">C8C78_10320</name>
    <name evidence="2" type="ORF">SAMN04488597_101288</name>
    <name evidence="3" type="ORF">SAMN04488598_101162</name>
    <name evidence="5" type="ORF">SAMN04515652_101129</name>
    <name evidence="4" type="ORF">SAMN04515654_10714</name>
</gene>
<keyword evidence="10" id="KW-1185">Reference proteome</keyword>
<reference evidence="6 13" key="4">
    <citation type="submission" date="2019-03" db="EMBL/GenBank/DDBJ databases">
        <title>Deep subsurface shale carbon reservoir microbial communities from Ohio and West Virginia, USA.</title>
        <authorList>
            <person name="Wrighton K."/>
        </authorList>
    </citation>
    <scope>NUCLEOTIDE SEQUENCE [LARGE SCALE GENOMIC DNA]</scope>
    <source>
        <strain evidence="6 13">UTICA-S4D12</strain>
    </source>
</reference>
<accession>A0A1G6I635</accession>
<dbReference type="Proteomes" id="UP000198612">
    <property type="component" value="Unassembled WGS sequence"/>
</dbReference>
<evidence type="ECO:0000313" key="12">
    <source>
        <dbReference type="Proteomes" id="UP000295472"/>
    </source>
</evidence>
<evidence type="ECO:0000313" key="13">
    <source>
        <dbReference type="Proteomes" id="UP000295758"/>
    </source>
</evidence>
<dbReference type="Proteomes" id="UP000324896">
    <property type="component" value="Unassembled WGS sequence"/>
</dbReference>
<name>A0A1G6I635_9FIRM</name>
<proteinExistence type="predicted"/>
<evidence type="ECO:0000313" key="14">
    <source>
        <dbReference type="Proteomes" id="UP000324896"/>
    </source>
</evidence>
<evidence type="ECO:0000313" key="11">
    <source>
        <dbReference type="Proteomes" id="UP000247389"/>
    </source>
</evidence>